<dbReference type="NCBIfam" id="TIGR02605">
    <property type="entry name" value="CxxC_CxxC_SSSS"/>
    <property type="match status" value="1"/>
</dbReference>
<feature type="domain" description="Putative regulatory protein FmdB zinc ribbon" evidence="2">
    <location>
        <begin position="1"/>
        <end position="41"/>
    </location>
</feature>
<organism evidence="3 4">
    <name type="scientific">Arthrobacter koreensis</name>
    <dbReference type="NCBI Taxonomy" id="199136"/>
    <lineage>
        <taxon>Bacteria</taxon>
        <taxon>Bacillati</taxon>
        <taxon>Actinomycetota</taxon>
        <taxon>Actinomycetes</taxon>
        <taxon>Micrococcales</taxon>
        <taxon>Micrococcaceae</taxon>
        <taxon>Arthrobacter</taxon>
    </lineage>
</organism>
<sequence>MPLYAYRCTDCSVFEVQSPMGSVRDAEPCPDCGAPAPRRFTAPNLSRASSSAYKLIESTARSASVPAVVSSPGGRLPSSGITRNPLHRKLPRPD</sequence>
<dbReference type="EMBL" id="CP106856">
    <property type="protein sequence ID" value="UYB35766.1"/>
    <property type="molecule type" value="Genomic_DNA"/>
</dbReference>
<feature type="compositionally biased region" description="Low complexity" evidence="1">
    <location>
        <begin position="64"/>
        <end position="75"/>
    </location>
</feature>
<evidence type="ECO:0000313" key="4">
    <source>
        <dbReference type="Proteomes" id="UP001063368"/>
    </source>
</evidence>
<proteinExistence type="predicted"/>
<dbReference type="SMART" id="SM00834">
    <property type="entry name" value="CxxC_CXXC_SSSS"/>
    <property type="match status" value="1"/>
</dbReference>
<dbReference type="Pfam" id="PF09723">
    <property type="entry name" value="Zn_ribbon_8"/>
    <property type="match status" value="1"/>
</dbReference>
<name>A0ABY6FRE0_9MICC</name>
<protein>
    <submittedName>
        <fullName evidence="3">Zinc ribbon domain-containing protein</fullName>
    </submittedName>
</protein>
<feature type="compositionally biased region" description="Basic residues" evidence="1">
    <location>
        <begin position="85"/>
        <end position="94"/>
    </location>
</feature>
<evidence type="ECO:0000256" key="1">
    <source>
        <dbReference type="SAM" id="MobiDB-lite"/>
    </source>
</evidence>
<gene>
    <name evidence="3" type="ORF">N9A08_14290</name>
</gene>
<reference evidence="3" key="1">
    <citation type="submission" date="2022-09" db="EMBL/GenBank/DDBJ databases">
        <authorList>
            <person name="Li D."/>
            <person name="Cheng J."/>
            <person name="Li Y."/>
        </authorList>
    </citation>
    <scope>NUCLEOTIDE SEQUENCE</scope>
    <source>
        <strain evidence="3">DL</strain>
    </source>
</reference>
<dbReference type="InterPro" id="IPR013429">
    <property type="entry name" value="Regulatory_FmdB_Zinc_ribbon"/>
</dbReference>
<keyword evidence="4" id="KW-1185">Reference proteome</keyword>
<evidence type="ECO:0000259" key="2">
    <source>
        <dbReference type="SMART" id="SM00834"/>
    </source>
</evidence>
<dbReference type="Proteomes" id="UP001063368">
    <property type="component" value="Chromosome"/>
</dbReference>
<evidence type="ECO:0000313" key="3">
    <source>
        <dbReference type="EMBL" id="UYB35766.1"/>
    </source>
</evidence>
<feature type="region of interest" description="Disordered" evidence="1">
    <location>
        <begin position="64"/>
        <end position="94"/>
    </location>
</feature>
<dbReference type="RefSeq" id="WP_091601670.1">
    <property type="nucleotide sequence ID" value="NZ_CECE01000003.1"/>
</dbReference>
<accession>A0ABY6FRE0</accession>